<keyword evidence="3" id="KW-1185">Reference proteome</keyword>
<dbReference type="Proteomes" id="UP000287519">
    <property type="component" value="Unassembled WGS sequence"/>
</dbReference>
<reference evidence="2 3" key="1">
    <citation type="submission" date="2018-11" db="EMBL/GenBank/DDBJ databases">
        <title>Microbial catabolism of amino acid.</title>
        <authorList>
            <person name="Hibi M."/>
            <person name="Ogawa J."/>
        </authorList>
    </citation>
    <scope>NUCLEOTIDE SEQUENCE [LARGE SCALE GENOMIC DNA]</scope>
    <source>
        <strain evidence="2 3">C31-06</strain>
    </source>
</reference>
<evidence type="ECO:0000313" key="3">
    <source>
        <dbReference type="Proteomes" id="UP000287519"/>
    </source>
</evidence>
<proteinExistence type="predicted"/>
<protein>
    <recommendedName>
        <fullName evidence="1">SnoaL-like domain-containing protein</fullName>
    </recommendedName>
</protein>
<gene>
    <name evidence="2" type="ORF">Rhow_002390</name>
</gene>
<organism evidence="2 3">
    <name type="scientific">Rhodococcus wratislaviensis</name>
    <name type="common">Tsukamurella wratislaviensis</name>
    <dbReference type="NCBI Taxonomy" id="44752"/>
    <lineage>
        <taxon>Bacteria</taxon>
        <taxon>Bacillati</taxon>
        <taxon>Actinomycetota</taxon>
        <taxon>Actinomycetes</taxon>
        <taxon>Mycobacteriales</taxon>
        <taxon>Nocardiaceae</taxon>
        <taxon>Rhodococcus</taxon>
    </lineage>
</organism>
<dbReference type="InterPro" id="IPR032710">
    <property type="entry name" value="NTF2-like_dom_sf"/>
</dbReference>
<dbReference type="EMBL" id="BHYM01000022">
    <property type="protein sequence ID" value="GCE38866.1"/>
    <property type="molecule type" value="Genomic_DNA"/>
</dbReference>
<dbReference type="InterPro" id="IPR037401">
    <property type="entry name" value="SnoaL-like"/>
</dbReference>
<dbReference type="Gene3D" id="3.10.450.50">
    <property type="match status" value="1"/>
</dbReference>
<dbReference type="OrthoDB" id="8849037at2"/>
<accession>A0A402C5J2</accession>
<evidence type="ECO:0000259" key="1">
    <source>
        <dbReference type="Pfam" id="PF12680"/>
    </source>
</evidence>
<name>A0A402C5J2_RHOWR</name>
<dbReference type="SUPFAM" id="SSF54427">
    <property type="entry name" value="NTF2-like"/>
    <property type="match status" value="1"/>
</dbReference>
<dbReference type="Pfam" id="PF12680">
    <property type="entry name" value="SnoaL_2"/>
    <property type="match status" value="1"/>
</dbReference>
<dbReference type="RefSeq" id="WP_124391355.1">
    <property type="nucleotide sequence ID" value="NZ_BHYM01000022.1"/>
</dbReference>
<comment type="caution">
    <text evidence="2">The sequence shown here is derived from an EMBL/GenBank/DDBJ whole genome shotgun (WGS) entry which is preliminary data.</text>
</comment>
<feature type="domain" description="SnoaL-like" evidence="1">
    <location>
        <begin position="35"/>
        <end position="148"/>
    </location>
</feature>
<sequence>MAVTKEDVFAEFGVDTRPDAELTREEIIARNMKVVDAHFHTENPDEVEKAVALYTPDISWEAPSRGMVYKDPEEVLKAYRKIFQTFSYRKTIALRRFATENFVFDDQIGQVKVTGDPADVPNMPYEHGTEMSVRLVHCFEMRDGMIAREIAYEVWRKLGAPNDNDDIPEDAHVEVFPYFP</sequence>
<dbReference type="AlphaFoldDB" id="A0A402C5J2"/>
<evidence type="ECO:0000313" key="2">
    <source>
        <dbReference type="EMBL" id="GCE38866.1"/>
    </source>
</evidence>